<proteinExistence type="predicted"/>
<dbReference type="RefSeq" id="WP_092153361.1">
    <property type="nucleotide sequence ID" value="NZ_FNBX01000006.1"/>
</dbReference>
<sequence>MRYLSTEFIFKMQSEGHFPLYKGSMLRGVLGNSLRHAVCMMQGRNCQNCMLERTCIFPKLFTFASAPENSRAAPMLPPPFCIEPPQNNICDLAQGDIFCFRLKLFSYAVEYLPYFIHAFKLAGQRGMGRGIAEGQGKFSLDDVRQDGVSIYDGINERLLPYQIQNLPVPRLAGFRAEGRLTFELLTPLRFKQANHLAADLDFSLLLRLILRRLGNLYALDGKDFRLSPDDFSALREAASGICTAASVLRWHDWRRYSGRQNTAMHLGGLVGRVSYAGPVAAFAEYVDFAARVHLGKQTSFGLGAVTATWESSDA</sequence>
<dbReference type="OrthoDB" id="9787241at2"/>
<accession>A0A1G7LLH8</accession>
<protein>
    <submittedName>
        <fullName evidence="2">Uncharacterized conserved protein</fullName>
    </submittedName>
</protein>
<organism evidence="2 3">
    <name type="scientific">Desulfovibrio legallii</name>
    <dbReference type="NCBI Taxonomy" id="571438"/>
    <lineage>
        <taxon>Bacteria</taxon>
        <taxon>Pseudomonadati</taxon>
        <taxon>Thermodesulfobacteriota</taxon>
        <taxon>Desulfovibrionia</taxon>
        <taxon>Desulfovibrionales</taxon>
        <taxon>Desulfovibrionaceae</taxon>
        <taxon>Desulfovibrio</taxon>
    </lineage>
</organism>
<gene>
    <name evidence="2" type="ORF">SAMN05192586_106120</name>
</gene>
<dbReference type="Pfam" id="PF10040">
    <property type="entry name" value="CRISPR_Cas6"/>
    <property type="match status" value="1"/>
</dbReference>
<dbReference type="EMBL" id="FNBX01000006">
    <property type="protein sequence ID" value="SDF50236.1"/>
    <property type="molecule type" value="Genomic_DNA"/>
</dbReference>
<dbReference type="InterPro" id="IPR019267">
    <property type="entry name" value="CRISPR-assoc_Cas6_C"/>
</dbReference>
<name>A0A1G7LLH8_9BACT</name>
<dbReference type="STRING" id="571438.SAMN05192586_106120"/>
<reference evidence="3" key="1">
    <citation type="submission" date="2016-10" db="EMBL/GenBank/DDBJ databases">
        <authorList>
            <person name="Varghese N."/>
            <person name="Submissions S."/>
        </authorList>
    </citation>
    <scope>NUCLEOTIDE SEQUENCE [LARGE SCALE GENOMIC DNA]</scope>
    <source>
        <strain evidence="3">KHC7</strain>
    </source>
</reference>
<dbReference type="Gene3D" id="3.30.70.1900">
    <property type="match status" value="1"/>
</dbReference>
<evidence type="ECO:0000313" key="3">
    <source>
        <dbReference type="Proteomes" id="UP000199355"/>
    </source>
</evidence>
<dbReference type="Proteomes" id="UP000199355">
    <property type="component" value="Unassembled WGS sequence"/>
</dbReference>
<dbReference type="AlphaFoldDB" id="A0A1G7LLH8"/>
<keyword evidence="3" id="KW-1185">Reference proteome</keyword>
<evidence type="ECO:0000259" key="1">
    <source>
        <dbReference type="Pfam" id="PF10040"/>
    </source>
</evidence>
<feature type="domain" description="CRISPR-associated protein Cas6 C-terminal" evidence="1">
    <location>
        <begin position="183"/>
        <end position="305"/>
    </location>
</feature>
<evidence type="ECO:0000313" key="2">
    <source>
        <dbReference type="EMBL" id="SDF50236.1"/>
    </source>
</evidence>